<dbReference type="InterPro" id="IPR036259">
    <property type="entry name" value="MFS_trans_sf"/>
</dbReference>
<evidence type="ECO:0000313" key="3">
    <source>
        <dbReference type="EMBL" id="GAA3032381.1"/>
    </source>
</evidence>
<gene>
    <name evidence="3" type="ORF">GCM10010448_13020</name>
</gene>
<keyword evidence="2" id="KW-1133">Transmembrane helix</keyword>
<evidence type="ECO:0000256" key="1">
    <source>
        <dbReference type="SAM" id="MobiDB-lite"/>
    </source>
</evidence>
<keyword evidence="4" id="KW-1185">Reference proteome</keyword>
<keyword evidence="2" id="KW-0472">Membrane</keyword>
<sequence>MPALTFGVVSSLPAHQAGLGSGLGTTARETGAALGVAVTGTVLAAHSDLPHGMGPALRTVALVVLAATALVVAGYGAGPETRTVTGGRARTLTPSGRPERHRVHGRAHTAAERRHPRVPFRRKPERDPLWACGATAEDVLR</sequence>
<feature type="region of interest" description="Disordered" evidence="1">
    <location>
        <begin position="88"/>
        <end position="115"/>
    </location>
</feature>
<protein>
    <recommendedName>
        <fullName evidence="5">Major facilitator superfamily (MFS) profile domain-containing protein</fullName>
    </recommendedName>
</protein>
<evidence type="ECO:0000313" key="4">
    <source>
        <dbReference type="Proteomes" id="UP001501532"/>
    </source>
</evidence>
<evidence type="ECO:0000256" key="2">
    <source>
        <dbReference type="SAM" id="Phobius"/>
    </source>
</evidence>
<reference evidence="4" key="1">
    <citation type="journal article" date="2019" name="Int. J. Syst. Evol. Microbiol.">
        <title>The Global Catalogue of Microorganisms (GCM) 10K type strain sequencing project: providing services to taxonomists for standard genome sequencing and annotation.</title>
        <authorList>
            <consortium name="The Broad Institute Genomics Platform"/>
            <consortium name="The Broad Institute Genome Sequencing Center for Infectious Disease"/>
            <person name="Wu L."/>
            <person name="Ma J."/>
        </authorList>
    </citation>
    <scope>NUCLEOTIDE SEQUENCE [LARGE SCALE GENOMIC DNA]</scope>
    <source>
        <strain evidence="4">JCM 9091</strain>
    </source>
</reference>
<dbReference type="EMBL" id="BAAAUF010000010">
    <property type="protein sequence ID" value="GAA3032381.1"/>
    <property type="molecule type" value="Genomic_DNA"/>
</dbReference>
<comment type="caution">
    <text evidence="3">The sequence shown here is derived from an EMBL/GenBank/DDBJ whole genome shotgun (WGS) entry which is preliminary data.</text>
</comment>
<accession>A0ABP6L4I9</accession>
<name>A0ABP6L4I9_9ACTN</name>
<organism evidence="3 4">
    <name type="scientific">Streptomyces glomeratus</name>
    <dbReference type="NCBI Taxonomy" id="284452"/>
    <lineage>
        <taxon>Bacteria</taxon>
        <taxon>Bacillati</taxon>
        <taxon>Actinomycetota</taxon>
        <taxon>Actinomycetes</taxon>
        <taxon>Kitasatosporales</taxon>
        <taxon>Streptomycetaceae</taxon>
        <taxon>Streptomyces</taxon>
    </lineage>
</organism>
<proteinExistence type="predicted"/>
<evidence type="ECO:0008006" key="5">
    <source>
        <dbReference type="Google" id="ProtNLM"/>
    </source>
</evidence>
<dbReference type="Proteomes" id="UP001501532">
    <property type="component" value="Unassembled WGS sequence"/>
</dbReference>
<keyword evidence="2" id="KW-0812">Transmembrane</keyword>
<dbReference type="SUPFAM" id="SSF103473">
    <property type="entry name" value="MFS general substrate transporter"/>
    <property type="match status" value="1"/>
</dbReference>
<feature type="transmembrane region" description="Helical" evidence="2">
    <location>
        <begin position="56"/>
        <end position="78"/>
    </location>
</feature>